<evidence type="ECO:0000256" key="2">
    <source>
        <dbReference type="ARBA" id="ARBA00022723"/>
    </source>
</evidence>
<dbReference type="AlphaFoldDB" id="A0A2G0E742"/>
<keyword evidence="3" id="KW-0460">Magnesium</keyword>
<dbReference type="GO" id="GO:0046872">
    <property type="term" value="F:metal ion binding"/>
    <property type="evidence" value="ECO:0007669"/>
    <property type="project" value="UniProtKB-KW"/>
</dbReference>
<evidence type="ECO:0000256" key="4">
    <source>
        <dbReference type="ARBA" id="ARBA00023277"/>
    </source>
</evidence>
<sequence length="141" mass="15857">KYREKLPIDYKIALRKGAEDILDYLKKKSIKIALASSSPQREIDKMLTQNALAPYFDFVISGEKLSKSKPHPEIYQIAVNALERRHCIAVEDSPVGIASAKAANLYTIALKQDLPLDQTQADIAIDELNDIIKIIETYDID</sequence>
<accession>A0A2G0E742</accession>
<evidence type="ECO:0000256" key="3">
    <source>
        <dbReference type="ARBA" id="ARBA00022842"/>
    </source>
</evidence>
<dbReference type="CDD" id="cd07505">
    <property type="entry name" value="HAD_BPGM-like"/>
    <property type="match status" value="1"/>
</dbReference>
<dbReference type="RefSeq" id="WP_099145661.1">
    <property type="nucleotide sequence ID" value="NZ_PCGC01000209.1"/>
</dbReference>
<dbReference type="NCBIfam" id="TIGR01549">
    <property type="entry name" value="HAD-SF-IA-v1"/>
    <property type="match status" value="1"/>
</dbReference>
<dbReference type="InterPro" id="IPR023214">
    <property type="entry name" value="HAD_sf"/>
</dbReference>
<dbReference type="Pfam" id="PF13419">
    <property type="entry name" value="HAD_2"/>
    <property type="match status" value="1"/>
</dbReference>
<dbReference type="InterPro" id="IPR051600">
    <property type="entry name" value="Beta-PGM-like"/>
</dbReference>
<organism evidence="5 6">
    <name type="scientific">Enterococcus faecium</name>
    <name type="common">Streptococcus faecium</name>
    <dbReference type="NCBI Taxonomy" id="1352"/>
    <lineage>
        <taxon>Bacteria</taxon>
        <taxon>Bacillati</taxon>
        <taxon>Bacillota</taxon>
        <taxon>Bacilli</taxon>
        <taxon>Lactobacillales</taxon>
        <taxon>Enterococcaceae</taxon>
        <taxon>Enterococcus</taxon>
    </lineage>
</organism>
<protein>
    <submittedName>
        <fullName evidence="5">Haloacid dehalogenase</fullName>
    </submittedName>
</protein>
<dbReference type="PANTHER" id="PTHR46193">
    <property type="entry name" value="6-PHOSPHOGLUCONATE PHOSPHATASE"/>
    <property type="match status" value="1"/>
</dbReference>
<keyword evidence="2" id="KW-0479">Metal-binding</keyword>
<keyword evidence="4" id="KW-0119">Carbohydrate metabolism</keyword>
<gene>
    <name evidence="5" type="ORF">CQR37_15330</name>
</gene>
<comment type="caution">
    <text evidence="5">The sequence shown here is derived from an EMBL/GenBank/DDBJ whole genome shotgun (WGS) entry which is preliminary data.</text>
</comment>
<dbReference type="NCBIfam" id="TIGR01509">
    <property type="entry name" value="HAD-SF-IA-v3"/>
    <property type="match status" value="1"/>
</dbReference>
<dbReference type="SUPFAM" id="SSF56784">
    <property type="entry name" value="HAD-like"/>
    <property type="match status" value="1"/>
</dbReference>
<feature type="non-terminal residue" evidence="5">
    <location>
        <position position="1"/>
    </location>
</feature>
<dbReference type="PANTHER" id="PTHR46193:SF18">
    <property type="entry name" value="HEXITOL PHOSPHATASE B"/>
    <property type="match status" value="1"/>
</dbReference>
<dbReference type="GO" id="GO:0003824">
    <property type="term" value="F:catalytic activity"/>
    <property type="evidence" value="ECO:0007669"/>
    <property type="project" value="UniProtKB-ARBA"/>
</dbReference>
<evidence type="ECO:0000313" key="5">
    <source>
        <dbReference type="EMBL" id="PHL20284.1"/>
    </source>
</evidence>
<proteinExistence type="inferred from homology"/>
<dbReference type="InterPro" id="IPR036412">
    <property type="entry name" value="HAD-like_sf"/>
</dbReference>
<evidence type="ECO:0000256" key="1">
    <source>
        <dbReference type="ARBA" id="ARBA00006171"/>
    </source>
</evidence>
<evidence type="ECO:0000313" key="6">
    <source>
        <dbReference type="Proteomes" id="UP000224303"/>
    </source>
</evidence>
<dbReference type="EMBL" id="PCGC01000209">
    <property type="protein sequence ID" value="PHL20284.1"/>
    <property type="molecule type" value="Genomic_DNA"/>
</dbReference>
<dbReference type="Gene3D" id="3.40.50.1000">
    <property type="entry name" value="HAD superfamily/HAD-like"/>
    <property type="match status" value="1"/>
</dbReference>
<comment type="similarity">
    <text evidence="1">Belongs to the HAD-like hydrolase superfamily. CbbY/CbbZ/Gph/YieH family.</text>
</comment>
<dbReference type="InterPro" id="IPR041492">
    <property type="entry name" value="HAD_2"/>
</dbReference>
<dbReference type="InterPro" id="IPR006439">
    <property type="entry name" value="HAD-SF_hydro_IA"/>
</dbReference>
<reference evidence="5 6" key="1">
    <citation type="submission" date="2017-10" db="EMBL/GenBank/DDBJ databases">
        <title>Draft genomes of the Enterococcus faecium isolated from human feces before and after Helicobacter pylori eradication therapy.</title>
        <authorList>
            <person name="Prianichniikov N.A."/>
            <person name="Glushchenko O.E."/>
            <person name="Malakhova M.V."/>
        </authorList>
    </citation>
    <scope>NUCLEOTIDE SEQUENCE [LARGE SCALE GENOMIC DNA]</scope>
    <source>
        <strain evidence="5 6">Hp_5-7</strain>
    </source>
</reference>
<name>A0A2G0E742_ENTFC</name>
<dbReference type="Proteomes" id="UP000224303">
    <property type="component" value="Unassembled WGS sequence"/>
</dbReference>